<keyword evidence="4" id="KW-1185">Reference proteome</keyword>
<keyword evidence="2" id="KW-0472">Membrane</keyword>
<feature type="transmembrane region" description="Helical" evidence="2">
    <location>
        <begin position="309"/>
        <end position="326"/>
    </location>
</feature>
<proteinExistence type="predicted"/>
<evidence type="ECO:0008006" key="5">
    <source>
        <dbReference type="Google" id="ProtNLM"/>
    </source>
</evidence>
<dbReference type="PANTHER" id="PTHR37488">
    <property type="entry name" value="DUF1275 DOMAIN-CONTAINING PROTEIN"/>
    <property type="match status" value="1"/>
</dbReference>
<dbReference type="HOGENOM" id="CLU_062487_0_0_1"/>
<reference evidence="3 4" key="1">
    <citation type="submission" date="2014-06" db="EMBL/GenBank/DDBJ databases">
        <authorList>
            <consortium name="DOE Joint Genome Institute"/>
            <person name="Kuo A."/>
            <person name="Kohler A."/>
            <person name="Nagy L.G."/>
            <person name="Floudas D."/>
            <person name="Copeland A."/>
            <person name="Barry K.W."/>
            <person name="Cichocki N."/>
            <person name="Veneault-Fourrey C."/>
            <person name="LaButti K."/>
            <person name="Lindquist E.A."/>
            <person name="Lipzen A."/>
            <person name="Lundell T."/>
            <person name="Morin E."/>
            <person name="Murat C."/>
            <person name="Sun H."/>
            <person name="Tunlid A."/>
            <person name="Henrissat B."/>
            <person name="Grigoriev I.V."/>
            <person name="Hibbett D.S."/>
            <person name="Martin F."/>
            <person name="Nordberg H.P."/>
            <person name="Cantor M.N."/>
            <person name="Hua S.X."/>
        </authorList>
    </citation>
    <scope>NUCLEOTIDE SEQUENCE [LARGE SCALE GENOMIC DNA]</scope>
    <source>
        <strain evidence="3 4">ATCC 200175</strain>
    </source>
</reference>
<dbReference type="OrthoDB" id="5288586at2759"/>
<accession>A0A0C9SZ51</accession>
<dbReference type="PANTHER" id="PTHR37488:SF2">
    <property type="entry name" value="DUF1275 DOMAIN-CONTAINING PROTEIN"/>
    <property type="match status" value="1"/>
</dbReference>
<sequence>MALWKDSLVARFHRRTSSQAPLLPVKGARPLGEPLTSLPENEGGSSNVDRAENTPRESEGSEPTNDSVHSKMATATNSKTALPAPAVQNTPSTIREELFDEANGTLRMKKFKQFLMEEVDGAEASAPLTAYCFMTGFIDAVCFSAVFVWCAFQTGNSVQLALALARLFGGTHDLSFHLADQQALCSVLSFIFGAFIGRLGDKIGCKTRVWMSFGTFIQAVLTMAAAISIWKSGQGSVADARDNPAWSNTISFVCIGFMSASMGLQGIMGKRLNTQFTTTVVLTTTWCELMTEPKLFEFRRLVASRDHKIVAIVALFVGGFTGRALLDKIGSAGTLGVGTALRLLIALWWFLIPKKTKQ</sequence>
<dbReference type="AlphaFoldDB" id="A0A0C9SZ51"/>
<name>A0A0C9SZ51_PAXIN</name>
<protein>
    <recommendedName>
        <fullName evidence="5">DUF1275 domain protein</fullName>
    </recommendedName>
</protein>
<feature type="compositionally biased region" description="Basic and acidic residues" evidence="1">
    <location>
        <begin position="49"/>
        <end position="59"/>
    </location>
</feature>
<evidence type="ECO:0000256" key="1">
    <source>
        <dbReference type="SAM" id="MobiDB-lite"/>
    </source>
</evidence>
<organism evidence="3 4">
    <name type="scientific">Paxillus involutus ATCC 200175</name>
    <dbReference type="NCBI Taxonomy" id="664439"/>
    <lineage>
        <taxon>Eukaryota</taxon>
        <taxon>Fungi</taxon>
        <taxon>Dikarya</taxon>
        <taxon>Basidiomycota</taxon>
        <taxon>Agaricomycotina</taxon>
        <taxon>Agaricomycetes</taxon>
        <taxon>Agaricomycetidae</taxon>
        <taxon>Boletales</taxon>
        <taxon>Paxilineae</taxon>
        <taxon>Paxillaceae</taxon>
        <taxon>Paxillus</taxon>
    </lineage>
</organism>
<feature type="transmembrane region" description="Helical" evidence="2">
    <location>
        <begin position="209"/>
        <end position="230"/>
    </location>
</feature>
<evidence type="ECO:0000313" key="3">
    <source>
        <dbReference type="EMBL" id="KIJ15399.1"/>
    </source>
</evidence>
<reference evidence="4" key="2">
    <citation type="submission" date="2015-01" db="EMBL/GenBank/DDBJ databases">
        <title>Evolutionary Origins and Diversification of the Mycorrhizal Mutualists.</title>
        <authorList>
            <consortium name="DOE Joint Genome Institute"/>
            <consortium name="Mycorrhizal Genomics Consortium"/>
            <person name="Kohler A."/>
            <person name="Kuo A."/>
            <person name="Nagy L.G."/>
            <person name="Floudas D."/>
            <person name="Copeland A."/>
            <person name="Barry K.W."/>
            <person name="Cichocki N."/>
            <person name="Veneault-Fourrey C."/>
            <person name="LaButti K."/>
            <person name="Lindquist E.A."/>
            <person name="Lipzen A."/>
            <person name="Lundell T."/>
            <person name="Morin E."/>
            <person name="Murat C."/>
            <person name="Riley R."/>
            <person name="Ohm R."/>
            <person name="Sun H."/>
            <person name="Tunlid A."/>
            <person name="Henrissat B."/>
            <person name="Grigoriev I.V."/>
            <person name="Hibbett D.S."/>
            <person name="Martin F."/>
        </authorList>
    </citation>
    <scope>NUCLEOTIDE SEQUENCE [LARGE SCALE GENOMIC DNA]</scope>
    <source>
        <strain evidence="4">ATCC 200175</strain>
    </source>
</reference>
<feature type="transmembrane region" description="Helical" evidence="2">
    <location>
        <begin position="174"/>
        <end position="197"/>
    </location>
</feature>
<evidence type="ECO:0000256" key="2">
    <source>
        <dbReference type="SAM" id="Phobius"/>
    </source>
</evidence>
<keyword evidence="2" id="KW-0812">Transmembrane</keyword>
<feature type="transmembrane region" description="Helical" evidence="2">
    <location>
        <begin position="332"/>
        <end position="352"/>
    </location>
</feature>
<evidence type="ECO:0000313" key="4">
    <source>
        <dbReference type="Proteomes" id="UP000053647"/>
    </source>
</evidence>
<gene>
    <name evidence="3" type="ORF">PAXINDRAFT_169239</name>
</gene>
<feature type="compositionally biased region" description="Polar residues" evidence="1">
    <location>
        <begin position="61"/>
        <end position="80"/>
    </location>
</feature>
<dbReference type="Pfam" id="PF06912">
    <property type="entry name" value="DUF1275"/>
    <property type="match status" value="1"/>
</dbReference>
<dbReference type="InterPro" id="IPR010699">
    <property type="entry name" value="DUF1275"/>
</dbReference>
<feature type="transmembrane region" description="Helical" evidence="2">
    <location>
        <begin position="131"/>
        <end position="154"/>
    </location>
</feature>
<feature type="transmembrane region" description="Helical" evidence="2">
    <location>
        <begin position="250"/>
        <end position="268"/>
    </location>
</feature>
<feature type="region of interest" description="Disordered" evidence="1">
    <location>
        <begin position="16"/>
        <end position="92"/>
    </location>
</feature>
<keyword evidence="2" id="KW-1133">Transmembrane helix</keyword>
<dbReference type="Proteomes" id="UP000053647">
    <property type="component" value="Unassembled WGS sequence"/>
</dbReference>
<dbReference type="EMBL" id="KN819337">
    <property type="protein sequence ID" value="KIJ15399.1"/>
    <property type="molecule type" value="Genomic_DNA"/>
</dbReference>